<keyword evidence="1" id="KW-0472">Membrane</keyword>
<gene>
    <name evidence="2" type="ORF">PDIGIT_LOCUS12238</name>
</gene>
<feature type="transmembrane region" description="Helical" evidence="1">
    <location>
        <begin position="197"/>
        <end position="215"/>
    </location>
</feature>
<reference evidence="2" key="1">
    <citation type="submission" date="2023-01" db="EMBL/GenBank/DDBJ databases">
        <authorList>
            <person name="Van Ghelder C."/>
            <person name="Rancurel C."/>
        </authorList>
    </citation>
    <scope>NUCLEOTIDE SEQUENCE</scope>
    <source>
        <strain evidence="2">CNCM I-4278</strain>
    </source>
</reference>
<dbReference type="Proteomes" id="UP001152607">
    <property type="component" value="Unassembled WGS sequence"/>
</dbReference>
<evidence type="ECO:0000313" key="2">
    <source>
        <dbReference type="EMBL" id="CAI6339096.1"/>
    </source>
</evidence>
<evidence type="ECO:0000313" key="3">
    <source>
        <dbReference type="Proteomes" id="UP001152607"/>
    </source>
</evidence>
<keyword evidence="1" id="KW-0812">Transmembrane</keyword>
<feature type="transmembrane region" description="Helical" evidence="1">
    <location>
        <begin position="489"/>
        <end position="509"/>
    </location>
</feature>
<comment type="caution">
    <text evidence="2">The sequence shown here is derived from an EMBL/GenBank/DDBJ whole genome shotgun (WGS) entry which is preliminary data.</text>
</comment>
<dbReference type="OrthoDB" id="3903561at2759"/>
<accession>A0A9W4XVB2</accession>
<proteinExistence type="predicted"/>
<sequence length="563" mass="64397">MHHLPQNRRSASYQSTSFISDMARTCWNIVKKSFGDAKRDLRRISKQSWILGFLSFGFGALLVALILPSTFNTLYGDATDQTACVLDGEFSLFPFSRSFWSVTGFFDISLSFGKLTFGQAKIIDIIWDLVFGRGGQAVLAYLSWRSFARYMTATMELEPVTFSSFRAVFIEQTPSIYSIGRLIRDFSTRKILRSKPAMTFIVTSMIFVLSFPTLANSMSGYTTAVSASIKDYNEDTIPFKKFELLILIVHDGDRLNKSKDYAVTYQYQFGDTLPDEAHYTLNWLRRSSNFNQNPLTYIEEYGSTPKNSSSVYYDVTKSFYDIDESITLDPPTLNITTYFNLTQNFKDQGLVWMYSGDQYTQEYISAKEHGFCQSTEDYRWGFSFIQFFIVMMLLLLWSVGTLAMYMHAKHTMRSRNRTAIDGEHKAIINLAIAMNQELSPDPLSTKTEDEIKELVRDVHGGSISYSTSIPFEHQSKRRRFMEWIRNRKWFLAWIAVKLVILGLFPFYILAIGPCLMYALPGSIVGDFVVLLIGATSGSRFVLTLVPTFVSFLVSIVVSVIWVY</sequence>
<dbReference type="AlphaFoldDB" id="A0A9W4XVB2"/>
<keyword evidence="1" id="KW-1133">Transmembrane helix</keyword>
<feature type="transmembrane region" description="Helical" evidence="1">
    <location>
        <begin position="384"/>
        <end position="405"/>
    </location>
</feature>
<organism evidence="2 3">
    <name type="scientific">Periconia digitata</name>
    <dbReference type="NCBI Taxonomy" id="1303443"/>
    <lineage>
        <taxon>Eukaryota</taxon>
        <taxon>Fungi</taxon>
        <taxon>Dikarya</taxon>
        <taxon>Ascomycota</taxon>
        <taxon>Pezizomycotina</taxon>
        <taxon>Dothideomycetes</taxon>
        <taxon>Pleosporomycetidae</taxon>
        <taxon>Pleosporales</taxon>
        <taxon>Massarineae</taxon>
        <taxon>Periconiaceae</taxon>
        <taxon>Periconia</taxon>
    </lineage>
</organism>
<evidence type="ECO:0000256" key="1">
    <source>
        <dbReference type="SAM" id="Phobius"/>
    </source>
</evidence>
<feature type="transmembrane region" description="Helical" evidence="1">
    <location>
        <begin position="540"/>
        <end position="562"/>
    </location>
</feature>
<name>A0A9W4XVB2_9PLEO</name>
<feature type="transmembrane region" description="Helical" evidence="1">
    <location>
        <begin position="515"/>
        <end position="533"/>
    </location>
</feature>
<dbReference type="EMBL" id="CAOQHR010000008">
    <property type="protein sequence ID" value="CAI6339096.1"/>
    <property type="molecule type" value="Genomic_DNA"/>
</dbReference>
<protein>
    <submittedName>
        <fullName evidence="2">Uncharacterized protein</fullName>
    </submittedName>
</protein>
<keyword evidence="3" id="KW-1185">Reference proteome</keyword>
<feature type="transmembrane region" description="Helical" evidence="1">
    <location>
        <begin position="48"/>
        <end position="67"/>
    </location>
</feature>